<reference evidence="1" key="1">
    <citation type="journal article" date="2023" name="IMA Fungus">
        <title>Comparative genomic study of the Penicillium genus elucidates a diverse pangenome and 15 lateral gene transfer events.</title>
        <authorList>
            <person name="Petersen C."/>
            <person name="Sorensen T."/>
            <person name="Nielsen M.R."/>
            <person name="Sondergaard T.E."/>
            <person name="Sorensen J.L."/>
            <person name="Fitzpatrick D.A."/>
            <person name="Frisvad J.C."/>
            <person name="Nielsen K.L."/>
        </authorList>
    </citation>
    <scope>NUCLEOTIDE SEQUENCE</scope>
    <source>
        <strain evidence="1">IBT 15450</strain>
    </source>
</reference>
<evidence type="ECO:0000313" key="2">
    <source>
        <dbReference type="Proteomes" id="UP001219568"/>
    </source>
</evidence>
<sequence>MVYVDEYGFGERLVELIRPEHARIELFFLRHLGRLTSITCGLLLDQIVSELLSLINEINSKIDSFKAAVDGTYNEPFFGDAKTKNGYQKRVRAVIQNLNQQFMEKISRHGHFRHVLEGEDQRSGSKTQHIETLLKKTRGRELPSTFNPLIVKDLFQEQCGPWEDITHSHITAAWTAGICDMHWRREAKSSLCRINEAILSPITTTSPKHSKRLALITKKKPSAKLFNHILVLILFQSFNL</sequence>
<name>A0AAD6IHR4_PENCN</name>
<reference evidence="1" key="2">
    <citation type="submission" date="2023-01" db="EMBL/GenBank/DDBJ databases">
        <authorList>
            <person name="Petersen C."/>
        </authorList>
    </citation>
    <scope>NUCLEOTIDE SEQUENCE</scope>
    <source>
        <strain evidence="1">IBT 15450</strain>
    </source>
</reference>
<evidence type="ECO:0000313" key="1">
    <source>
        <dbReference type="EMBL" id="KAJ6048193.1"/>
    </source>
</evidence>
<gene>
    <name evidence="1" type="ORF">N7460_004340</name>
</gene>
<organism evidence="1 2">
    <name type="scientific">Penicillium canescens</name>
    <dbReference type="NCBI Taxonomy" id="5083"/>
    <lineage>
        <taxon>Eukaryota</taxon>
        <taxon>Fungi</taxon>
        <taxon>Dikarya</taxon>
        <taxon>Ascomycota</taxon>
        <taxon>Pezizomycotina</taxon>
        <taxon>Eurotiomycetes</taxon>
        <taxon>Eurotiomycetidae</taxon>
        <taxon>Eurotiales</taxon>
        <taxon>Aspergillaceae</taxon>
        <taxon>Penicillium</taxon>
    </lineage>
</organism>
<protein>
    <submittedName>
        <fullName evidence="1">Uncharacterized protein</fullName>
    </submittedName>
</protein>
<proteinExistence type="predicted"/>
<keyword evidence="2" id="KW-1185">Reference proteome</keyword>
<dbReference type="Gene3D" id="1.20.120.1240">
    <property type="entry name" value="Dynamin, middle domain"/>
    <property type="match status" value="1"/>
</dbReference>
<dbReference type="AlphaFoldDB" id="A0AAD6IHR4"/>
<comment type="caution">
    <text evidence="1">The sequence shown here is derived from an EMBL/GenBank/DDBJ whole genome shotgun (WGS) entry which is preliminary data.</text>
</comment>
<dbReference type="Proteomes" id="UP001219568">
    <property type="component" value="Unassembled WGS sequence"/>
</dbReference>
<accession>A0AAD6IHR4</accession>
<dbReference type="EMBL" id="JAQJZL010000003">
    <property type="protein sequence ID" value="KAJ6048193.1"/>
    <property type="molecule type" value="Genomic_DNA"/>
</dbReference>